<dbReference type="PROSITE" id="PS51257">
    <property type="entry name" value="PROKAR_LIPOPROTEIN"/>
    <property type="match status" value="1"/>
</dbReference>
<evidence type="ECO:0000313" key="4">
    <source>
        <dbReference type="Proteomes" id="UP000608754"/>
    </source>
</evidence>
<evidence type="ECO:0000256" key="1">
    <source>
        <dbReference type="SAM" id="SignalP"/>
    </source>
</evidence>
<evidence type="ECO:0000313" key="3">
    <source>
        <dbReference type="EMBL" id="MBF0596714.1"/>
    </source>
</evidence>
<feature type="domain" description="Putative auto-transporter adhesin head GIN" evidence="2">
    <location>
        <begin position="51"/>
        <end position="229"/>
    </location>
</feature>
<dbReference type="Gene3D" id="2.160.20.120">
    <property type="match status" value="1"/>
</dbReference>
<dbReference type="Proteomes" id="UP000608754">
    <property type="component" value="Unassembled WGS sequence"/>
</dbReference>
<comment type="caution">
    <text evidence="3">The sequence shown here is derived from an EMBL/GenBank/DDBJ whole genome shotgun (WGS) entry which is preliminary data.</text>
</comment>
<sequence length="249" mass="26597">MKHIFLSLLLVSTLGFSSCNIDVNGMRNSFSKEVVNVSQNNIDEIRKVNSFNGVDIRHAIVLNVTDSPYNGEITINAPDNVLDNIKTEVVNGVLKIYVDGNLRMNNQKITVNIPHQKLRSFNLSGAVKGTIQPTLKVENLAIDLSGASSLQLKAMSNKIVVNNSGASSLVLDGNTQELVADISGASKLNAESLKIANATIDCSGASSARVWVIDKMTVDASGASKVLYKMASNLQTKLNSSGASKISSF</sequence>
<feature type="signal peptide" evidence="1">
    <location>
        <begin position="1"/>
        <end position="21"/>
    </location>
</feature>
<gene>
    <name evidence="3" type="ORF">IM532_04510</name>
</gene>
<keyword evidence="1" id="KW-0732">Signal</keyword>
<organism evidence="3 4">
    <name type="scientific">Faecalibacter rhinopitheci</name>
    <dbReference type="NCBI Taxonomy" id="2779678"/>
    <lineage>
        <taxon>Bacteria</taxon>
        <taxon>Pseudomonadati</taxon>
        <taxon>Bacteroidota</taxon>
        <taxon>Flavobacteriia</taxon>
        <taxon>Flavobacteriales</taxon>
        <taxon>Weeksellaceae</taxon>
        <taxon>Faecalibacter</taxon>
    </lineage>
</organism>
<dbReference type="InterPro" id="IPR021255">
    <property type="entry name" value="DUF2807"/>
</dbReference>
<keyword evidence="4" id="KW-1185">Reference proteome</keyword>
<dbReference type="AlphaFoldDB" id="A0A8J7FP47"/>
<accession>A0A8J7FP47</accession>
<dbReference type="EMBL" id="JADGIK010000002">
    <property type="protein sequence ID" value="MBF0596714.1"/>
    <property type="molecule type" value="Genomic_DNA"/>
</dbReference>
<dbReference type="RefSeq" id="WP_194182239.1">
    <property type="nucleotide sequence ID" value="NZ_JADGIK010000002.1"/>
</dbReference>
<feature type="chain" id="PRO_5035247138" evidence="1">
    <location>
        <begin position="22"/>
        <end position="249"/>
    </location>
</feature>
<dbReference type="Pfam" id="PF10988">
    <property type="entry name" value="DUF2807"/>
    <property type="match status" value="1"/>
</dbReference>
<proteinExistence type="predicted"/>
<evidence type="ECO:0000259" key="2">
    <source>
        <dbReference type="Pfam" id="PF10988"/>
    </source>
</evidence>
<reference evidence="3" key="1">
    <citation type="submission" date="2020-10" db="EMBL/GenBank/DDBJ databases">
        <authorList>
            <person name="Lu T."/>
            <person name="Wang Q."/>
            <person name="Han X."/>
        </authorList>
    </citation>
    <scope>NUCLEOTIDE SEQUENCE</scope>
    <source>
        <strain evidence="3">WQ 117</strain>
    </source>
</reference>
<name>A0A8J7FP47_9FLAO</name>
<protein>
    <submittedName>
        <fullName evidence="3">DUF2807 domain-containing protein</fullName>
    </submittedName>
</protein>